<evidence type="ECO:0000256" key="8">
    <source>
        <dbReference type="SAM" id="Phobius"/>
    </source>
</evidence>
<feature type="transmembrane region" description="Helical" evidence="8">
    <location>
        <begin position="89"/>
        <end position="114"/>
    </location>
</feature>
<proteinExistence type="inferred from homology"/>
<accession>A0A7X2P8W4</accession>
<evidence type="ECO:0000256" key="5">
    <source>
        <dbReference type="ARBA" id="ARBA00022692"/>
    </source>
</evidence>
<keyword evidence="3" id="KW-0813">Transport</keyword>
<comment type="caution">
    <text evidence="9">The sequence shown here is derived from an EMBL/GenBank/DDBJ whole genome shotgun (WGS) entry which is preliminary data.</text>
</comment>
<keyword evidence="7 8" id="KW-0472">Membrane</keyword>
<evidence type="ECO:0000313" key="9">
    <source>
        <dbReference type="EMBL" id="MST82380.1"/>
    </source>
</evidence>
<feature type="transmembrane region" description="Helical" evidence="8">
    <location>
        <begin position="31"/>
        <end position="53"/>
    </location>
</feature>
<feature type="transmembrane region" description="Helical" evidence="8">
    <location>
        <begin position="6"/>
        <end position="24"/>
    </location>
</feature>
<dbReference type="AlphaFoldDB" id="A0A7X2P8W4"/>
<keyword evidence="6 8" id="KW-1133">Transmembrane helix</keyword>
<dbReference type="Gene3D" id="1.25.40.600">
    <property type="match status" value="1"/>
</dbReference>
<dbReference type="Proteomes" id="UP000466864">
    <property type="component" value="Unassembled WGS sequence"/>
</dbReference>
<evidence type="ECO:0000256" key="6">
    <source>
        <dbReference type="ARBA" id="ARBA00022989"/>
    </source>
</evidence>
<feature type="transmembrane region" description="Helical" evidence="8">
    <location>
        <begin position="145"/>
        <end position="170"/>
    </location>
</feature>
<gene>
    <name evidence="9" type="ORF">FYJ60_08645</name>
</gene>
<evidence type="ECO:0000256" key="4">
    <source>
        <dbReference type="ARBA" id="ARBA00022475"/>
    </source>
</evidence>
<keyword evidence="4" id="KW-1003">Cell membrane</keyword>
<dbReference type="InterPro" id="IPR003211">
    <property type="entry name" value="AmiSUreI_transpt"/>
</dbReference>
<dbReference type="GO" id="GO:0005886">
    <property type="term" value="C:plasma membrane"/>
    <property type="evidence" value="ECO:0007669"/>
    <property type="project" value="UniProtKB-SubCell"/>
</dbReference>
<comment type="similarity">
    <text evidence="2">Belongs to the AmiS/UreI family.</text>
</comment>
<reference evidence="9 10" key="1">
    <citation type="submission" date="2019-08" db="EMBL/GenBank/DDBJ databases">
        <title>In-depth cultivation of the pig gut microbiome towards novel bacterial diversity and tailored functional studies.</title>
        <authorList>
            <person name="Wylensek D."/>
            <person name="Hitch T.C.A."/>
            <person name="Clavel T."/>
        </authorList>
    </citation>
    <scope>NUCLEOTIDE SEQUENCE [LARGE SCALE GENOMIC DNA]</scope>
    <source>
        <strain evidence="9 10">Oil+RF-744-WCA-WT-13</strain>
    </source>
</reference>
<evidence type="ECO:0000256" key="3">
    <source>
        <dbReference type="ARBA" id="ARBA00022448"/>
    </source>
</evidence>
<sequence>MLGTILLYVGIVLISNGLASILEVKDKSMVVMNLFTGGLSLILNIIALGYGVVSGQNALWFYGSATGLLFAFTYLYSAINTIFGFDQRLYGWFSLFVAVNAVPAGALCFMGYGGNAAYGLIWWAWGLLWFTGFLTCALKKNLGKFPAWLSVAEGIVTAWIPGFLMLVNLWPQ</sequence>
<organism evidence="9 10">
    <name type="scientific">Bilifractor porci</name>
    <dbReference type="NCBI Taxonomy" id="2606636"/>
    <lineage>
        <taxon>Bacteria</taxon>
        <taxon>Bacillati</taxon>
        <taxon>Bacillota</taxon>
        <taxon>Clostridia</taxon>
        <taxon>Lachnospirales</taxon>
        <taxon>Lachnospiraceae</taxon>
        <taxon>Bilifractor</taxon>
    </lineage>
</organism>
<feature type="transmembrane region" description="Helical" evidence="8">
    <location>
        <begin position="120"/>
        <end position="138"/>
    </location>
</feature>
<comment type="subcellular location">
    <subcellularLocation>
        <location evidence="1">Cell membrane</location>
        <topology evidence="1">Multi-pass membrane protein</topology>
    </subcellularLocation>
</comment>
<dbReference type="RefSeq" id="WP_154458293.1">
    <property type="nucleotide sequence ID" value="NZ_VUMV01000006.1"/>
</dbReference>
<evidence type="ECO:0000256" key="1">
    <source>
        <dbReference type="ARBA" id="ARBA00004651"/>
    </source>
</evidence>
<evidence type="ECO:0000256" key="7">
    <source>
        <dbReference type="ARBA" id="ARBA00023136"/>
    </source>
</evidence>
<evidence type="ECO:0000256" key="2">
    <source>
        <dbReference type="ARBA" id="ARBA00010068"/>
    </source>
</evidence>
<dbReference type="CDD" id="cd13428">
    <property type="entry name" value="UreI_AmiS"/>
    <property type="match status" value="1"/>
</dbReference>
<evidence type="ECO:0000313" key="10">
    <source>
        <dbReference type="Proteomes" id="UP000466864"/>
    </source>
</evidence>
<name>A0A7X2P8W4_9FIRM</name>
<keyword evidence="5 8" id="KW-0812">Transmembrane</keyword>
<protein>
    <submittedName>
        <fullName evidence="9">Acid-activated urea channel</fullName>
    </submittedName>
</protein>
<feature type="transmembrane region" description="Helical" evidence="8">
    <location>
        <begin position="59"/>
        <end position="77"/>
    </location>
</feature>
<dbReference type="Pfam" id="PF02293">
    <property type="entry name" value="AmiS_UreI"/>
    <property type="match status" value="1"/>
</dbReference>
<dbReference type="InterPro" id="IPR038523">
    <property type="entry name" value="AmiSUreI_transpt_sf"/>
</dbReference>
<keyword evidence="10" id="KW-1185">Reference proteome</keyword>
<dbReference type="EMBL" id="VUMV01000006">
    <property type="protein sequence ID" value="MST82380.1"/>
    <property type="molecule type" value="Genomic_DNA"/>
</dbReference>